<evidence type="ECO:0000256" key="2">
    <source>
        <dbReference type="PROSITE-ProRule" id="PRU01091"/>
    </source>
</evidence>
<dbReference type="AlphaFoldDB" id="A0AB34V8Y1"/>
<keyword evidence="1 2" id="KW-0238">DNA-binding</keyword>
<protein>
    <submittedName>
        <fullName evidence="5">Transcriptional regulator</fullName>
    </submittedName>
</protein>
<comment type="caution">
    <text evidence="5">The sequence shown here is derived from an EMBL/GenBank/DDBJ whole genome shotgun (WGS) entry which is preliminary data.</text>
</comment>
<dbReference type="InterPro" id="IPR016032">
    <property type="entry name" value="Sig_transdc_resp-reg_C-effctor"/>
</dbReference>
<dbReference type="GO" id="GO:0003677">
    <property type="term" value="F:DNA binding"/>
    <property type="evidence" value="ECO:0007669"/>
    <property type="project" value="UniProtKB-UniRule"/>
</dbReference>
<dbReference type="Gene3D" id="1.10.10.10">
    <property type="entry name" value="Winged helix-like DNA-binding domain superfamily/Winged helix DNA-binding domain"/>
    <property type="match status" value="1"/>
</dbReference>
<dbReference type="InterPro" id="IPR001867">
    <property type="entry name" value="OmpR/PhoB-type_DNA-bd"/>
</dbReference>
<evidence type="ECO:0000259" key="4">
    <source>
        <dbReference type="PROSITE" id="PS51755"/>
    </source>
</evidence>
<dbReference type="Pfam" id="PF00486">
    <property type="entry name" value="Trans_reg_C"/>
    <property type="match status" value="1"/>
</dbReference>
<evidence type="ECO:0000313" key="6">
    <source>
        <dbReference type="Proteomes" id="UP000072520"/>
    </source>
</evidence>
<sequence>MQQTEYVIEGLVRFSPAQGRLCLVESSETSVPLSPACNHLLEMFLKSPGVVLAREHILDNFWQETGATPSFNSLNAYVSSIRRGFASLGISQDVITTVYKVGFVFNPTLAIQTTHLEPELAAPTADPVSPTAALPRRDRRYYAAGIAVLLLAGMTVLVLSSLRPEKSIAPVSVADVNGCEVLYLPVHPGESAFPPEPVWRKIIASSGMPCQKGGKYLFYADRNVTAGHWGNVYVAYCRHVTGGQAYCSNYSELGWRAENE</sequence>
<keyword evidence="3" id="KW-0812">Transmembrane</keyword>
<evidence type="ECO:0000256" key="1">
    <source>
        <dbReference type="ARBA" id="ARBA00023125"/>
    </source>
</evidence>
<dbReference type="SMART" id="SM00862">
    <property type="entry name" value="Trans_reg_C"/>
    <property type="match status" value="1"/>
</dbReference>
<dbReference type="RefSeq" id="WP_039340102.1">
    <property type="nucleotide sequence ID" value="NZ_CP049115.1"/>
</dbReference>
<accession>A0AB34V8Y1</accession>
<dbReference type="PROSITE" id="PS51755">
    <property type="entry name" value="OMPR_PHOB"/>
    <property type="match status" value="1"/>
</dbReference>
<feature type="DNA-binding region" description="OmpR/PhoB-type" evidence="2">
    <location>
        <begin position="3"/>
        <end position="107"/>
    </location>
</feature>
<keyword evidence="3" id="KW-1133">Transmembrane helix</keyword>
<organism evidence="5 6">
    <name type="scientific">Pantoea stewartii</name>
    <dbReference type="NCBI Taxonomy" id="66269"/>
    <lineage>
        <taxon>Bacteria</taxon>
        <taxon>Pseudomonadati</taxon>
        <taxon>Pseudomonadota</taxon>
        <taxon>Gammaproteobacteria</taxon>
        <taxon>Enterobacterales</taxon>
        <taxon>Erwiniaceae</taxon>
        <taxon>Pantoea</taxon>
    </lineage>
</organism>
<dbReference type="EMBL" id="LDSI01000038">
    <property type="protein sequence ID" value="KTS93040.1"/>
    <property type="molecule type" value="Genomic_DNA"/>
</dbReference>
<reference evidence="5 6" key="1">
    <citation type="journal article" date="2016" name="Front. Microbiol.">
        <title>Genomic Resource of Rice Seed Associated Bacteria.</title>
        <authorList>
            <person name="Midha S."/>
            <person name="Bansal K."/>
            <person name="Sharma S."/>
            <person name="Kumar N."/>
            <person name="Patil P.P."/>
            <person name="Chaudhry V."/>
            <person name="Patil P.B."/>
        </authorList>
    </citation>
    <scope>NUCLEOTIDE SEQUENCE [LARGE SCALE GENOMIC DNA]</scope>
    <source>
        <strain evidence="5 6">RSA13</strain>
    </source>
</reference>
<feature type="domain" description="OmpR/PhoB-type" evidence="4">
    <location>
        <begin position="3"/>
        <end position="107"/>
    </location>
</feature>
<dbReference type="CDD" id="cd00383">
    <property type="entry name" value="trans_reg_C"/>
    <property type="match status" value="1"/>
</dbReference>
<gene>
    <name evidence="5" type="ORF">RSA13_21735</name>
</gene>
<evidence type="ECO:0000313" key="5">
    <source>
        <dbReference type="EMBL" id="KTS93040.1"/>
    </source>
</evidence>
<dbReference type="GeneID" id="61252392"/>
<dbReference type="Proteomes" id="UP000072520">
    <property type="component" value="Unassembled WGS sequence"/>
</dbReference>
<name>A0AB34V8Y1_9GAMM</name>
<evidence type="ECO:0000256" key="3">
    <source>
        <dbReference type="SAM" id="Phobius"/>
    </source>
</evidence>
<dbReference type="SUPFAM" id="SSF46894">
    <property type="entry name" value="C-terminal effector domain of the bipartite response regulators"/>
    <property type="match status" value="1"/>
</dbReference>
<feature type="transmembrane region" description="Helical" evidence="3">
    <location>
        <begin position="141"/>
        <end position="162"/>
    </location>
</feature>
<dbReference type="GO" id="GO:0006355">
    <property type="term" value="P:regulation of DNA-templated transcription"/>
    <property type="evidence" value="ECO:0007669"/>
    <property type="project" value="InterPro"/>
</dbReference>
<proteinExistence type="predicted"/>
<dbReference type="InterPro" id="IPR036388">
    <property type="entry name" value="WH-like_DNA-bd_sf"/>
</dbReference>
<dbReference type="GO" id="GO:0000160">
    <property type="term" value="P:phosphorelay signal transduction system"/>
    <property type="evidence" value="ECO:0007669"/>
    <property type="project" value="InterPro"/>
</dbReference>
<keyword evidence="3" id="KW-0472">Membrane</keyword>